<evidence type="ECO:0008006" key="4">
    <source>
        <dbReference type="Google" id="ProtNLM"/>
    </source>
</evidence>
<evidence type="ECO:0000256" key="1">
    <source>
        <dbReference type="SAM" id="Phobius"/>
    </source>
</evidence>
<feature type="transmembrane region" description="Helical" evidence="1">
    <location>
        <begin position="38"/>
        <end position="57"/>
    </location>
</feature>
<feature type="transmembrane region" description="Helical" evidence="1">
    <location>
        <begin position="69"/>
        <end position="85"/>
    </location>
</feature>
<keyword evidence="1" id="KW-0472">Membrane</keyword>
<name>A0A5D0JK02_9FLAO</name>
<proteinExistence type="predicted"/>
<feature type="transmembrane region" description="Helical" evidence="1">
    <location>
        <begin position="212"/>
        <end position="232"/>
    </location>
</feature>
<evidence type="ECO:0000313" key="3">
    <source>
        <dbReference type="Proteomes" id="UP000323930"/>
    </source>
</evidence>
<accession>A0A5D0JK02</accession>
<sequence>MVRTTFFNKSHFVFLIITGLFLSLIWLINSPLYSNNTVLNIGITADLLFTVPIIYFLLIRKRKIPKTTVVPIILVGVIIGTYVLPKENQTYLDLFKTWGLPLIELSVVTFVIFKVRKAIKQFNRNKNGSLDFYATLKTTCAEILPKKAIMPVATEIAVFYYGFVNWTKKPLNSSEFSYHKKNSTQTLLIAFILIVAIETVTLHTLIGKWSITFAWVLTFLSIYSGFQLFGIARSLPQRPISITMNTLVLRYGILNETEIVFNNIEKIELSKKELEKNKSVKKLSPFGELEEHNIIITLKEHNTLIGLYGIKRTYNKIAFFVDEPNQFIDRLEAAIKTNI</sequence>
<organism evidence="2 3">
    <name type="scientific">Seonamhaeicola marinus</name>
    <dbReference type="NCBI Taxonomy" id="1912246"/>
    <lineage>
        <taxon>Bacteria</taxon>
        <taxon>Pseudomonadati</taxon>
        <taxon>Bacteroidota</taxon>
        <taxon>Flavobacteriia</taxon>
        <taxon>Flavobacteriales</taxon>
        <taxon>Flavobacteriaceae</taxon>
    </lineage>
</organism>
<dbReference type="OrthoDB" id="979693at2"/>
<dbReference type="AlphaFoldDB" id="A0A5D0JK02"/>
<feature type="transmembrane region" description="Helical" evidence="1">
    <location>
        <begin position="187"/>
        <end position="206"/>
    </location>
</feature>
<protein>
    <recommendedName>
        <fullName evidence="4">Beta-carotene 15,15'-monooxygenase</fullName>
    </recommendedName>
</protein>
<keyword evidence="1" id="KW-0812">Transmembrane</keyword>
<reference evidence="2 3" key="1">
    <citation type="submission" date="2019-08" db="EMBL/GenBank/DDBJ databases">
        <title>Seonamhaeicola sediminis sp. nov., isolated from marine sediment.</title>
        <authorList>
            <person name="Cao W.R."/>
        </authorList>
    </citation>
    <scope>NUCLEOTIDE SEQUENCE [LARGE SCALE GENOMIC DNA]</scope>
    <source>
        <strain evidence="2 3">B011</strain>
    </source>
</reference>
<dbReference type="EMBL" id="VSDQ01000107">
    <property type="protein sequence ID" value="TYA94777.1"/>
    <property type="molecule type" value="Genomic_DNA"/>
</dbReference>
<feature type="transmembrane region" description="Helical" evidence="1">
    <location>
        <begin position="97"/>
        <end position="115"/>
    </location>
</feature>
<comment type="caution">
    <text evidence="2">The sequence shown here is derived from an EMBL/GenBank/DDBJ whole genome shotgun (WGS) entry which is preliminary data.</text>
</comment>
<keyword evidence="1" id="KW-1133">Transmembrane helix</keyword>
<keyword evidence="3" id="KW-1185">Reference proteome</keyword>
<dbReference type="RefSeq" id="WP_148539652.1">
    <property type="nucleotide sequence ID" value="NZ_VSDQ01000107.1"/>
</dbReference>
<feature type="transmembrane region" description="Helical" evidence="1">
    <location>
        <begin position="12"/>
        <end position="32"/>
    </location>
</feature>
<gene>
    <name evidence="2" type="ORF">FUA24_00890</name>
</gene>
<dbReference type="Proteomes" id="UP000323930">
    <property type="component" value="Unassembled WGS sequence"/>
</dbReference>
<evidence type="ECO:0000313" key="2">
    <source>
        <dbReference type="EMBL" id="TYA94777.1"/>
    </source>
</evidence>